<protein>
    <submittedName>
        <fullName evidence="2">Endonuclease/exonuclease/phosphatase</fullName>
    </submittedName>
</protein>
<dbReference type="SUPFAM" id="SSF56219">
    <property type="entry name" value="DNase I-like"/>
    <property type="match status" value="1"/>
</dbReference>
<keyword evidence="2" id="KW-0255">Endonuclease</keyword>
<keyword evidence="2" id="KW-0269">Exonuclease</keyword>
<evidence type="ECO:0000313" key="3">
    <source>
        <dbReference type="Proteomes" id="UP000027734"/>
    </source>
</evidence>
<evidence type="ECO:0000259" key="1">
    <source>
        <dbReference type="Pfam" id="PF03372"/>
    </source>
</evidence>
<dbReference type="STRING" id="1300350.Z948_1797"/>
<dbReference type="eggNOG" id="COG3568">
    <property type="taxonomic scope" value="Bacteria"/>
</dbReference>
<dbReference type="InterPro" id="IPR036691">
    <property type="entry name" value="Endo/exonu/phosph_ase_sf"/>
</dbReference>
<dbReference type="GO" id="GO:0004519">
    <property type="term" value="F:endonuclease activity"/>
    <property type="evidence" value="ECO:0007669"/>
    <property type="project" value="UniProtKB-KW"/>
</dbReference>
<dbReference type="AlphaFoldDB" id="A0A073IMS1"/>
<dbReference type="GO" id="GO:0004527">
    <property type="term" value="F:exonuclease activity"/>
    <property type="evidence" value="ECO:0007669"/>
    <property type="project" value="UniProtKB-KW"/>
</dbReference>
<keyword evidence="2" id="KW-0378">Hydrolase</keyword>
<reference evidence="2 3" key="1">
    <citation type="submission" date="2014-01" db="EMBL/GenBank/DDBJ databases">
        <title>Sulfitobacter donghicola JCM 14565 Genome Sequencing.</title>
        <authorList>
            <person name="Lai Q."/>
            <person name="Hong Z."/>
        </authorList>
    </citation>
    <scope>NUCLEOTIDE SEQUENCE [LARGE SCALE GENOMIC DNA]</scope>
    <source>
        <strain evidence="2 3">JCM 14565</strain>
    </source>
</reference>
<gene>
    <name evidence="2" type="ORF">DSW25_02540</name>
</gene>
<accession>A0A073IMS1</accession>
<keyword evidence="3" id="KW-1185">Reference proteome</keyword>
<keyword evidence="2" id="KW-0540">Nuclease</keyword>
<proteinExistence type="predicted"/>
<dbReference type="Proteomes" id="UP000027734">
    <property type="component" value="Unassembled WGS sequence"/>
</dbReference>
<name>A0A073IMS1_9RHOB</name>
<evidence type="ECO:0000313" key="2">
    <source>
        <dbReference type="EMBL" id="KEJ90796.1"/>
    </source>
</evidence>
<feature type="domain" description="Endonuclease/exonuclease/phosphatase" evidence="1">
    <location>
        <begin position="7"/>
        <end position="278"/>
    </location>
</feature>
<dbReference type="EMBL" id="JAMC01000001">
    <property type="protein sequence ID" value="KEJ90796.1"/>
    <property type="molecule type" value="Genomic_DNA"/>
</dbReference>
<dbReference type="Pfam" id="PF03372">
    <property type="entry name" value="Exo_endo_phos"/>
    <property type="match status" value="1"/>
</dbReference>
<sequence>MLRDALKGDDPQIAAFRTALTTLQPDIIALQGVDYDLRLTALRALADGLNYPFLYSARPNAGQSTGLDMNGNGRFGDADDAQGYGRFYGMGSMAVMSRFPIETDAVEDYSAFLWRDLPNHLYPMTTTGPFGGAEVFASHRLSSRGHWVVPITVPDIGALRLMTYHATPPLYDGPEDRNGRRNHDETAFWLDYLSKDASDAPFILAGTANTDPDRGSGRPEAILHLLSRPELQNPFDASPTADFKDPKPGDLRVDYLLPSIHWTVLDHGMLRVPDASRHSILWVDVTLRHP</sequence>
<dbReference type="InterPro" id="IPR005135">
    <property type="entry name" value="Endo/exonuclease/phosphatase"/>
</dbReference>
<organism evidence="2 3">
    <name type="scientific">Sulfitobacter donghicola DSW-25 = KCTC 12864 = JCM 14565</name>
    <dbReference type="NCBI Taxonomy" id="1300350"/>
    <lineage>
        <taxon>Bacteria</taxon>
        <taxon>Pseudomonadati</taxon>
        <taxon>Pseudomonadota</taxon>
        <taxon>Alphaproteobacteria</taxon>
        <taxon>Rhodobacterales</taxon>
        <taxon>Roseobacteraceae</taxon>
        <taxon>Sulfitobacter</taxon>
    </lineage>
</organism>
<dbReference type="Gene3D" id="3.60.10.10">
    <property type="entry name" value="Endonuclease/exonuclease/phosphatase"/>
    <property type="match status" value="1"/>
</dbReference>
<comment type="caution">
    <text evidence="2">The sequence shown here is derived from an EMBL/GenBank/DDBJ whole genome shotgun (WGS) entry which is preliminary data.</text>
</comment>